<name>A0A1H6G6D0_9EURY</name>
<dbReference type="InterPro" id="IPR036291">
    <property type="entry name" value="NAD(P)-bd_dom_sf"/>
</dbReference>
<evidence type="ECO:0000313" key="2">
    <source>
        <dbReference type="EMBL" id="SEH18190.1"/>
    </source>
</evidence>
<dbReference type="InterPro" id="IPR050259">
    <property type="entry name" value="SDR"/>
</dbReference>
<dbReference type="PROSITE" id="PS00061">
    <property type="entry name" value="ADH_SHORT"/>
    <property type="match status" value="1"/>
</dbReference>
<dbReference type="FunFam" id="3.40.50.720:FF:000084">
    <property type="entry name" value="Short-chain dehydrogenase reductase"/>
    <property type="match status" value="1"/>
</dbReference>
<dbReference type="Gene3D" id="3.40.50.720">
    <property type="entry name" value="NAD(P)-binding Rossmann-like Domain"/>
    <property type="match status" value="1"/>
</dbReference>
<dbReference type="InterPro" id="IPR020904">
    <property type="entry name" value="Sc_DH/Rdtase_CS"/>
</dbReference>
<protein>
    <submittedName>
        <fullName evidence="2">NAD(P)-dependent dehydrogenase, short-chain alcohol dehydrogenase family</fullName>
    </submittedName>
</protein>
<dbReference type="PRINTS" id="PR00080">
    <property type="entry name" value="SDRFAMILY"/>
</dbReference>
<proteinExistence type="inferred from homology"/>
<dbReference type="PANTHER" id="PTHR42879:SF2">
    <property type="entry name" value="3-OXOACYL-[ACYL-CARRIER-PROTEIN] REDUCTASE FABG"/>
    <property type="match status" value="1"/>
</dbReference>
<evidence type="ECO:0000256" key="1">
    <source>
        <dbReference type="ARBA" id="ARBA00006484"/>
    </source>
</evidence>
<dbReference type="RefSeq" id="WP_090508439.1">
    <property type="nucleotide sequence ID" value="NZ_FNWL01000006.1"/>
</dbReference>
<dbReference type="PANTHER" id="PTHR42879">
    <property type="entry name" value="3-OXOACYL-(ACYL-CARRIER-PROTEIN) REDUCTASE"/>
    <property type="match status" value="1"/>
</dbReference>
<reference evidence="3" key="1">
    <citation type="submission" date="2016-10" db="EMBL/GenBank/DDBJ databases">
        <authorList>
            <person name="Varghese N."/>
            <person name="Submissions S."/>
        </authorList>
    </citation>
    <scope>NUCLEOTIDE SEQUENCE [LARGE SCALE GENOMIC DNA]</scope>
    <source>
        <strain evidence="3">CGMCC 1.8981</strain>
    </source>
</reference>
<dbReference type="SUPFAM" id="SSF51735">
    <property type="entry name" value="NAD(P)-binding Rossmann-fold domains"/>
    <property type="match status" value="1"/>
</dbReference>
<dbReference type="Proteomes" id="UP000199112">
    <property type="component" value="Unassembled WGS sequence"/>
</dbReference>
<dbReference type="Pfam" id="PF13561">
    <property type="entry name" value="adh_short_C2"/>
    <property type="match status" value="1"/>
</dbReference>
<dbReference type="AlphaFoldDB" id="A0A1H6G6D0"/>
<dbReference type="EMBL" id="FNWL01000006">
    <property type="protein sequence ID" value="SEH18190.1"/>
    <property type="molecule type" value="Genomic_DNA"/>
</dbReference>
<evidence type="ECO:0000313" key="3">
    <source>
        <dbReference type="Proteomes" id="UP000199112"/>
    </source>
</evidence>
<accession>A0A1H6G6D0</accession>
<dbReference type="OrthoDB" id="7442at2157"/>
<dbReference type="CDD" id="cd05233">
    <property type="entry name" value="SDR_c"/>
    <property type="match status" value="1"/>
</dbReference>
<dbReference type="GO" id="GO:0032787">
    <property type="term" value="P:monocarboxylic acid metabolic process"/>
    <property type="evidence" value="ECO:0007669"/>
    <property type="project" value="UniProtKB-ARBA"/>
</dbReference>
<comment type="similarity">
    <text evidence="1">Belongs to the short-chain dehydrogenases/reductases (SDR) family.</text>
</comment>
<dbReference type="InterPro" id="IPR002347">
    <property type="entry name" value="SDR_fam"/>
</dbReference>
<dbReference type="PRINTS" id="PR00081">
    <property type="entry name" value="GDHRDH"/>
</dbReference>
<organism evidence="2 3">
    <name type="scientific">Natronorubrum sediminis</name>
    <dbReference type="NCBI Taxonomy" id="640943"/>
    <lineage>
        <taxon>Archaea</taxon>
        <taxon>Methanobacteriati</taxon>
        <taxon>Methanobacteriota</taxon>
        <taxon>Stenosarchaea group</taxon>
        <taxon>Halobacteria</taxon>
        <taxon>Halobacteriales</taxon>
        <taxon>Natrialbaceae</taxon>
        <taxon>Natronorubrum</taxon>
    </lineage>
</organism>
<sequence length="256" mass="27489">MLDGLTAYVTGGSQGIGRHIALELADAGASVAVAARGDGIYDTAEQIGDDQALAVKTDVTDVDSITDSFERTAEEFGGIDCVVNNAGIGGPHKTVEELSLDEWEDTLRVNLTGAFLVSKHALPYLKESNQASLVNISSTAAKDPYPTRTPYSASKAGMIGFSRDLAYEWGEYDITVNTICPGAVEGERIERMIEKQADKQNLSVDEAKRKRITGKLPLDSIVDPEDIGAYVVYLASDRARNITAQDINIDSGSRQD</sequence>
<gene>
    <name evidence="2" type="ORF">SAMN04487967_3729</name>
</gene>
<keyword evidence="3" id="KW-1185">Reference proteome</keyword>